<dbReference type="InterPro" id="IPR021414">
    <property type="entry name" value="DUF3054"/>
</dbReference>
<keyword evidence="2" id="KW-0812">Transmembrane</keyword>
<feature type="transmembrane region" description="Helical" evidence="2">
    <location>
        <begin position="7"/>
        <end position="28"/>
    </location>
</feature>
<protein>
    <submittedName>
        <fullName evidence="3">DUF3054 domain-containing protein</fullName>
    </submittedName>
</protein>
<feature type="transmembrane region" description="Helical" evidence="2">
    <location>
        <begin position="34"/>
        <end position="53"/>
    </location>
</feature>
<sequence length="173" mass="17585">MFRSLGALIGDVLIVVLFVSAGLLQHGTPLSSEYLFLVAWPFVAGLLLGHLAIRSWRAPFSLWPHGVFVWAITVAAAMVLRTLLSQGTETSFVIVTAVVTAVGMLGWRALAMFLTRGERTAGAARAAAAEPGGAATRAGAAQPAAEPSSATSNGSAASPGSSTPSSSSTPPAP</sequence>
<dbReference type="AlphaFoldDB" id="A0A9D2RPQ4"/>
<keyword evidence="2" id="KW-1133">Transmembrane helix</keyword>
<accession>A0A9D2RPQ4</accession>
<keyword evidence="2" id="KW-0472">Membrane</keyword>
<evidence type="ECO:0000256" key="1">
    <source>
        <dbReference type="SAM" id="MobiDB-lite"/>
    </source>
</evidence>
<feature type="region of interest" description="Disordered" evidence="1">
    <location>
        <begin position="125"/>
        <end position="173"/>
    </location>
</feature>
<feature type="transmembrane region" description="Helical" evidence="2">
    <location>
        <begin position="90"/>
        <end position="110"/>
    </location>
</feature>
<organism evidence="3 4">
    <name type="scientific">Candidatus Brachybacterium merdavium</name>
    <dbReference type="NCBI Taxonomy" id="2838513"/>
    <lineage>
        <taxon>Bacteria</taxon>
        <taxon>Bacillati</taxon>
        <taxon>Actinomycetota</taxon>
        <taxon>Actinomycetes</taxon>
        <taxon>Micrococcales</taxon>
        <taxon>Dermabacteraceae</taxon>
        <taxon>Brachybacterium</taxon>
    </lineage>
</organism>
<dbReference type="EMBL" id="DWZH01000043">
    <property type="protein sequence ID" value="HJB10147.1"/>
    <property type="molecule type" value="Genomic_DNA"/>
</dbReference>
<reference evidence="3" key="1">
    <citation type="journal article" date="2021" name="PeerJ">
        <title>Extensive microbial diversity within the chicken gut microbiome revealed by metagenomics and culture.</title>
        <authorList>
            <person name="Gilroy R."/>
            <person name="Ravi A."/>
            <person name="Getino M."/>
            <person name="Pursley I."/>
            <person name="Horton D.L."/>
            <person name="Alikhan N.F."/>
            <person name="Baker D."/>
            <person name="Gharbi K."/>
            <person name="Hall N."/>
            <person name="Watson M."/>
            <person name="Adriaenssens E.M."/>
            <person name="Foster-Nyarko E."/>
            <person name="Jarju S."/>
            <person name="Secka A."/>
            <person name="Antonio M."/>
            <person name="Oren A."/>
            <person name="Chaudhuri R.R."/>
            <person name="La Ragione R."/>
            <person name="Hildebrand F."/>
            <person name="Pallen M.J."/>
        </authorList>
    </citation>
    <scope>NUCLEOTIDE SEQUENCE</scope>
    <source>
        <strain evidence="3">ChiHjej13B12-24818</strain>
    </source>
</reference>
<reference evidence="3" key="2">
    <citation type="submission" date="2021-04" db="EMBL/GenBank/DDBJ databases">
        <authorList>
            <person name="Gilroy R."/>
        </authorList>
    </citation>
    <scope>NUCLEOTIDE SEQUENCE</scope>
    <source>
        <strain evidence="3">ChiHjej13B12-24818</strain>
    </source>
</reference>
<evidence type="ECO:0000313" key="4">
    <source>
        <dbReference type="Proteomes" id="UP000823823"/>
    </source>
</evidence>
<evidence type="ECO:0000313" key="3">
    <source>
        <dbReference type="EMBL" id="HJB10147.1"/>
    </source>
</evidence>
<name>A0A9D2RPQ4_9MICO</name>
<evidence type="ECO:0000256" key="2">
    <source>
        <dbReference type="SAM" id="Phobius"/>
    </source>
</evidence>
<gene>
    <name evidence="3" type="ORF">H9786_06395</name>
</gene>
<dbReference type="Pfam" id="PF11255">
    <property type="entry name" value="DUF3054"/>
    <property type="match status" value="1"/>
</dbReference>
<proteinExistence type="predicted"/>
<comment type="caution">
    <text evidence="3">The sequence shown here is derived from an EMBL/GenBank/DDBJ whole genome shotgun (WGS) entry which is preliminary data.</text>
</comment>
<dbReference type="Proteomes" id="UP000823823">
    <property type="component" value="Unassembled WGS sequence"/>
</dbReference>
<feature type="transmembrane region" description="Helical" evidence="2">
    <location>
        <begin position="65"/>
        <end position="84"/>
    </location>
</feature>